<evidence type="ECO:0000313" key="2">
    <source>
        <dbReference type="Proteomes" id="UP001428341"/>
    </source>
</evidence>
<gene>
    <name evidence="1" type="ORF">WN944_026509</name>
</gene>
<accession>A0AAP0LUJ3</accession>
<organism evidence="1 2">
    <name type="scientific">Citrus x changshan-huyou</name>
    <dbReference type="NCBI Taxonomy" id="2935761"/>
    <lineage>
        <taxon>Eukaryota</taxon>
        <taxon>Viridiplantae</taxon>
        <taxon>Streptophyta</taxon>
        <taxon>Embryophyta</taxon>
        <taxon>Tracheophyta</taxon>
        <taxon>Spermatophyta</taxon>
        <taxon>Magnoliopsida</taxon>
        <taxon>eudicotyledons</taxon>
        <taxon>Gunneridae</taxon>
        <taxon>Pentapetalae</taxon>
        <taxon>rosids</taxon>
        <taxon>malvids</taxon>
        <taxon>Sapindales</taxon>
        <taxon>Rutaceae</taxon>
        <taxon>Aurantioideae</taxon>
        <taxon>Citrus</taxon>
    </lineage>
</organism>
<name>A0AAP0LUJ3_9ROSI</name>
<protein>
    <submittedName>
        <fullName evidence="1">Uncharacterized protein</fullName>
    </submittedName>
</protein>
<dbReference type="Pfam" id="PF14299">
    <property type="entry name" value="PP2"/>
    <property type="match status" value="1"/>
</dbReference>
<dbReference type="InterPro" id="IPR025886">
    <property type="entry name" value="PP2-like"/>
</dbReference>
<dbReference type="AlphaFoldDB" id="A0AAP0LUJ3"/>
<comment type="caution">
    <text evidence="1">The sequence shown here is derived from an EMBL/GenBank/DDBJ whole genome shotgun (WGS) entry which is preliminary data.</text>
</comment>
<reference evidence="1 2" key="1">
    <citation type="submission" date="2024-05" db="EMBL/GenBank/DDBJ databases">
        <title>Haplotype-resolved chromosome-level genome assembly of Huyou (Citrus changshanensis).</title>
        <authorList>
            <person name="Miao C."/>
            <person name="Chen W."/>
            <person name="Wu Y."/>
            <person name="Wang L."/>
            <person name="Zhao S."/>
            <person name="Grierson D."/>
            <person name="Xu C."/>
            <person name="Chen K."/>
        </authorList>
    </citation>
    <scope>NUCLEOTIDE SEQUENCE [LARGE SCALE GENOMIC DNA]</scope>
    <source>
        <strain evidence="1">01-14</strain>
        <tissue evidence="1">Leaf</tissue>
    </source>
</reference>
<proteinExistence type="predicted"/>
<evidence type="ECO:0000313" key="1">
    <source>
        <dbReference type="EMBL" id="KAK9183358.1"/>
    </source>
</evidence>
<dbReference type="Proteomes" id="UP001428341">
    <property type="component" value="Unassembled WGS sequence"/>
</dbReference>
<sequence length="126" mass="14284">MVNSRASALSPSDKFFSENVTIFNIIIIAYEGCCYISGVVDLPLESGVYVEGIDDRKRRRLILDPSSNEARLSKVRGDRWMKFEMGEHFIENRDDGILVCSIFDFDGSNIKHGLIIKGIELRPKNN</sequence>
<keyword evidence="2" id="KW-1185">Reference proteome</keyword>
<dbReference type="EMBL" id="JBCGBO010000024">
    <property type="protein sequence ID" value="KAK9183358.1"/>
    <property type="molecule type" value="Genomic_DNA"/>
</dbReference>